<gene>
    <name evidence="1" type="ORF">NXC12_CH01105</name>
</gene>
<dbReference type="InterPro" id="IPR025975">
    <property type="entry name" value="Polysacc_lyase"/>
</dbReference>
<evidence type="ECO:0000313" key="2">
    <source>
        <dbReference type="Proteomes" id="UP000194159"/>
    </source>
</evidence>
<organism evidence="1 2">
    <name type="scientific">Rhizobium etli</name>
    <dbReference type="NCBI Taxonomy" id="29449"/>
    <lineage>
        <taxon>Bacteria</taxon>
        <taxon>Pseudomonadati</taxon>
        <taxon>Pseudomonadota</taxon>
        <taxon>Alphaproteobacteria</taxon>
        <taxon>Hyphomicrobiales</taxon>
        <taxon>Rhizobiaceae</taxon>
        <taxon>Rhizobium/Agrobacterium group</taxon>
        <taxon>Rhizobium</taxon>
    </lineage>
</organism>
<proteinExistence type="predicted"/>
<dbReference type="AlphaFoldDB" id="A0AAN1BDD1"/>
<dbReference type="RefSeq" id="WP_011424410.1">
    <property type="nucleotide sequence ID" value="NZ_CP020906.1"/>
</dbReference>
<name>A0AAN1BDD1_RHIET</name>
<dbReference type="Gene3D" id="2.60.120.200">
    <property type="match status" value="1"/>
</dbReference>
<dbReference type="Proteomes" id="UP000194159">
    <property type="component" value="Chromosome"/>
</dbReference>
<accession>A0AAN1BDD1</accession>
<reference evidence="1 2" key="1">
    <citation type="submission" date="2017-04" db="EMBL/GenBank/DDBJ databases">
        <title>Complete genome sequences of Rhizobium genomic linages associated to common bean (phaseolus vulgaris).</title>
        <authorList>
            <person name="Santamaria R.I."/>
            <person name="Bustos P."/>
            <person name="Perez-Carrascal O."/>
            <person name="Martinez-Flores I."/>
            <person name="Juarez S."/>
            <person name="Lozano L."/>
            <person name="Miranda F."/>
            <person name="Vinuesa P."/>
            <person name="Martinez-Romero E."/>
            <person name="Cevallos M.A."/>
            <person name="Romero D."/>
            <person name="Davila G."/>
            <person name="Gonzalez V."/>
        </authorList>
    </citation>
    <scope>NUCLEOTIDE SEQUENCE [LARGE SCALE GENOMIC DNA]</scope>
    <source>
        <strain evidence="1 2">NXC12</strain>
    </source>
</reference>
<dbReference type="EMBL" id="CP020906">
    <property type="protein sequence ID" value="ARQ09183.1"/>
    <property type="molecule type" value="Genomic_DNA"/>
</dbReference>
<evidence type="ECO:0000313" key="1">
    <source>
        <dbReference type="EMBL" id="ARQ09183.1"/>
    </source>
</evidence>
<dbReference type="Pfam" id="PF14099">
    <property type="entry name" value="Polysacc_lyase"/>
    <property type="match status" value="1"/>
</dbReference>
<sequence length="284" mass="32502">MPLRANRSSSGFKNIGILNFLRKILIAVLLPVLSANLSFGAERTFKVPGFTHPFRVTTERNQPGGFTMVKDPLDQYNAAKVFKFSINPGPCVRDDCEQQSARATVQQGRKTKQPKEAWYGWDMYFVPDFPIGSKQVRGHEIFVEFKDQDQCQLVALTTNPHSNDQFLSWSMEKPSGKQMTQFGGDCIDLFDMRVAPIRELAGAWHRFELFVRWTREGDGRFLMFLDGKQVVDYQGVTCFSCDKLNYFLFGNYLCCTTGTKLVVPATVYYRYVSMAKSREALVWK</sequence>
<dbReference type="GO" id="GO:0016829">
    <property type="term" value="F:lyase activity"/>
    <property type="evidence" value="ECO:0007669"/>
    <property type="project" value="UniProtKB-KW"/>
</dbReference>
<protein>
    <submittedName>
        <fullName evidence="1">Polysaccharide lyase family protein</fullName>
    </submittedName>
</protein>
<keyword evidence="1" id="KW-0456">Lyase</keyword>